<feature type="non-terminal residue" evidence="3">
    <location>
        <position position="1"/>
    </location>
</feature>
<gene>
    <name evidence="3" type="ORF">XENOCAPTIV_026695</name>
</gene>
<dbReference type="Pfam" id="PF00169">
    <property type="entry name" value="PH"/>
    <property type="match status" value="2"/>
</dbReference>
<dbReference type="PANTHER" id="PTHR14336">
    <property type="entry name" value="TANDEM PH DOMAIN CONTAINING PROTEIN"/>
    <property type="match status" value="1"/>
</dbReference>
<evidence type="ECO:0000259" key="2">
    <source>
        <dbReference type="PROSITE" id="PS50003"/>
    </source>
</evidence>
<sequence length="355" mass="38998">ADSVGFLKLTYISKVSDATKLRPKAEFCFVINAGMRKFYLQANDQQDLVEWISVLNNATKITVQKVFQFQVPKSGEAQTAYMETPQEVLGAMKQVSYKTEIIGGVPIITATQEQSEGQNGSDRGKRAQNQLPYFLSRGVQDQSFIKAGYCVKQGAVMRNWKRRYFILDENTLSYFKSDLHFVQLGHLQITSVQSSYYHWNTVKSSLCVCVLQADSPEDMHSWIKAVSGAIVAQRGPGRSANTVRISSGEAEHSDSPSPTSASTFYYSLNSEPPYPESSAGAQPHAGHSPPGQLPRPPPMAAKWNPARDDAVAFSALPPVAAGGGAVLKVMEVPRYCTGDKDDLNTEEPDTQMTLM</sequence>
<dbReference type="Proteomes" id="UP001434883">
    <property type="component" value="Unassembled WGS sequence"/>
</dbReference>
<dbReference type="InterPro" id="IPR051707">
    <property type="entry name" value="PI-Interact_SigTrans_Reg"/>
</dbReference>
<evidence type="ECO:0000313" key="4">
    <source>
        <dbReference type="Proteomes" id="UP001434883"/>
    </source>
</evidence>
<dbReference type="PROSITE" id="PS50003">
    <property type="entry name" value="PH_DOMAIN"/>
    <property type="match status" value="2"/>
</dbReference>
<dbReference type="SUPFAM" id="SSF50729">
    <property type="entry name" value="PH domain-like"/>
    <property type="match status" value="2"/>
</dbReference>
<accession>A0ABV0QER6</accession>
<proteinExistence type="predicted"/>
<feature type="domain" description="PH" evidence="2">
    <location>
        <begin position="143"/>
        <end position="231"/>
    </location>
</feature>
<dbReference type="SMART" id="SM00233">
    <property type="entry name" value="PH"/>
    <property type="match status" value="1"/>
</dbReference>
<dbReference type="EMBL" id="JAHRIN010009074">
    <property type="protein sequence ID" value="MEQ2194285.1"/>
    <property type="molecule type" value="Genomic_DNA"/>
</dbReference>
<evidence type="ECO:0000256" key="1">
    <source>
        <dbReference type="SAM" id="MobiDB-lite"/>
    </source>
</evidence>
<dbReference type="InterPro" id="IPR001849">
    <property type="entry name" value="PH_domain"/>
</dbReference>
<feature type="domain" description="PH" evidence="2">
    <location>
        <begin position="1"/>
        <end position="60"/>
    </location>
</feature>
<protein>
    <recommendedName>
        <fullName evidence="2">PH domain-containing protein</fullName>
    </recommendedName>
</protein>
<dbReference type="PANTHER" id="PTHR14336:SF4">
    <property type="entry name" value="PLECKSTRIN HOMOLOGY DOMAIN-CONTAINING FAMILY A MEMBER 1"/>
    <property type="match status" value="1"/>
</dbReference>
<reference evidence="3 4" key="1">
    <citation type="submission" date="2021-06" db="EMBL/GenBank/DDBJ databases">
        <authorList>
            <person name="Palmer J.M."/>
        </authorList>
    </citation>
    <scope>NUCLEOTIDE SEQUENCE [LARGE SCALE GENOMIC DNA]</scope>
    <source>
        <strain evidence="3 4">XC_2019</strain>
        <tissue evidence="3">Muscle</tissue>
    </source>
</reference>
<comment type="caution">
    <text evidence="3">The sequence shown here is derived from an EMBL/GenBank/DDBJ whole genome shotgun (WGS) entry which is preliminary data.</text>
</comment>
<name>A0ABV0QER6_9TELE</name>
<keyword evidence="4" id="KW-1185">Reference proteome</keyword>
<feature type="compositionally biased region" description="Polar residues" evidence="1">
    <location>
        <begin position="255"/>
        <end position="270"/>
    </location>
</feature>
<feature type="region of interest" description="Disordered" evidence="1">
    <location>
        <begin position="237"/>
        <end position="303"/>
    </location>
</feature>
<evidence type="ECO:0000313" key="3">
    <source>
        <dbReference type="EMBL" id="MEQ2194285.1"/>
    </source>
</evidence>
<dbReference type="Gene3D" id="2.30.29.30">
    <property type="entry name" value="Pleckstrin-homology domain (PH domain)/Phosphotyrosine-binding domain (PTB)"/>
    <property type="match status" value="2"/>
</dbReference>
<organism evidence="3 4">
    <name type="scientific">Xenoophorus captivus</name>
    <dbReference type="NCBI Taxonomy" id="1517983"/>
    <lineage>
        <taxon>Eukaryota</taxon>
        <taxon>Metazoa</taxon>
        <taxon>Chordata</taxon>
        <taxon>Craniata</taxon>
        <taxon>Vertebrata</taxon>
        <taxon>Euteleostomi</taxon>
        <taxon>Actinopterygii</taxon>
        <taxon>Neopterygii</taxon>
        <taxon>Teleostei</taxon>
        <taxon>Neoteleostei</taxon>
        <taxon>Acanthomorphata</taxon>
        <taxon>Ovalentaria</taxon>
        <taxon>Atherinomorphae</taxon>
        <taxon>Cyprinodontiformes</taxon>
        <taxon>Goodeidae</taxon>
        <taxon>Xenoophorus</taxon>
    </lineage>
</organism>
<dbReference type="InterPro" id="IPR011993">
    <property type="entry name" value="PH-like_dom_sf"/>
</dbReference>